<feature type="region of interest" description="Disordered" evidence="1">
    <location>
        <begin position="1"/>
        <end position="35"/>
    </location>
</feature>
<sequence length="421" mass="46679">MWHSSRTLKEDRGGLELSKSNSVSAEDGNMVSTASDEKVERMLMQMQDDASVHDSERAAIYVATVRPAMAVARNVRTDVTVKHQEDKRQRRDDHRVDEPRDGEGASPEEAEVDTANKVNDGEKDDETAGSVASAGEGAIILSNALVTESVTLAKENRGEGPDVLTDVLDEDNIAQTEAERLRTAQRQLAERRRVADEAVQEMEQRRRQQPSNHVARNGDSARVSLVQRRRTSERSDRMSHEAELVEYIEADDGLPTAMMTVAGNRRHIKLDSCARFTVAGKKWMQYGDKIKCRAPVDYVEGIGGFLLDVLGEWRFEMRSTLDEILTVDACVVAGYMDEFLLGVYFMQKKGAVMDFHKSELRYREAEKSVVIPFKTYGGGGSARIAVVRMASKGQIEGSIVTPVEVAVPAEDSELGICIPTK</sequence>
<evidence type="ECO:0000256" key="1">
    <source>
        <dbReference type="SAM" id="MobiDB-lite"/>
    </source>
</evidence>
<gene>
    <name evidence="2" type="ORF">PC110_g7625</name>
</gene>
<feature type="compositionally biased region" description="Polar residues" evidence="1">
    <location>
        <begin position="18"/>
        <end position="34"/>
    </location>
</feature>
<accession>A0A329SH18</accession>
<dbReference type="STRING" id="29920.A0A329SH18"/>
<dbReference type="VEuPathDB" id="FungiDB:PC110_g7625"/>
<dbReference type="Proteomes" id="UP000251314">
    <property type="component" value="Unassembled WGS sequence"/>
</dbReference>
<evidence type="ECO:0000313" key="2">
    <source>
        <dbReference type="EMBL" id="RAW36097.1"/>
    </source>
</evidence>
<feature type="compositionally biased region" description="Basic and acidic residues" evidence="1">
    <location>
        <begin position="76"/>
        <end position="103"/>
    </location>
</feature>
<keyword evidence="3" id="KW-1185">Reference proteome</keyword>
<dbReference type="OrthoDB" id="10320072at2759"/>
<dbReference type="AlphaFoldDB" id="A0A329SH18"/>
<reference evidence="2 3" key="1">
    <citation type="submission" date="2018-01" db="EMBL/GenBank/DDBJ databases">
        <title>Draft genome of the strawberry crown rot pathogen Phytophthora cactorum.</title>
        <authorList>
            <person name="Armitage A.D."/>
            <person name="Lysoe E."/>
            <person name="Nellist C.F."/>
            <person name="Harrison R.J."/>
            <person name="Brurberg M.B."/>
        </authorList>
    </citation>
    <scope>NUCLEOTIDE SEQUENCE [LARGE SCALE GENOMIC DNA]</scope>
    <source>
        <strain evidence="2 3">10300</strain>
    </source>
</reference>
<feature type="region of interest" description="Disordered" evidence="1">
    <location>
        <begin position="76"/>
        <end position="131"/>
    </location>
</feature>
<dbReference type="EMBL" id="MJFZ01000149">
    <property type="protein sequence ID" value="RAW36097.1"/>
    <property type="molecule type" value="Genomic_DNA"/>
</dbReference>
<feature type="region of interest" description="Disordered" evidence="1">
    <location>
        <begin position="198"/>
        <end position="238"/>
    </location>
</feature>
<protein>
    <submittedName>
        <fullName evidence="2">Uncharacterized protein</fullName>
    </submittedName>
</protein>
<organism evidence="2 3">
    <name type="scientific">Phytophthora cactorum</name>
    <dbReference type="NCBI Taxonomy" id="29920"/>
    <lineage>
        <taxon>Eukaryota</taxon>
        <taxon>Sar</taxon>
        <taxon>Stramenopiles</taxon>
        <taxon>Oomycota</taxon>
        <taxon>Peronosporomycetes</taxon>
        <taxon>Peronosporales</taxon>
        <taxon>Peronosporaceae</taxon>
        <taxon>Phytophthora</taxon>
    </lineage>
</organism>
<proteinExistence type="predicted"/>
<comment type="caution">
    <text evidence="2">The sequence shown here is derived from an EMBL/GenBank/DDBJ whole genome shotgun (WGS) entry which is preliminary data.</text>
</comment>
<evidence type="ECO:0000313" key="3">
    <source>
        <dbReference type="Proteomes" id="UP000251314"/>
    </source>
</evidence>
<name>A0A329SH18_9STRA</name>